<dbReference type="AlphaFoldDB" id="A0A383B3D1"/>
<gene>
    <name evidence="1" type="ORF">METZ01_LOCUS467245</name>
</gene>
<accession>A0A383B3D1</accession>
<dbReference type="EMBL" id="UINC01197089">
    <property type="protein sequence ID" value="SVE14391.1"/>
    <property type="molecule type" value="Genomic_DNA"/>
</dbReference>
<evidence type="ECO:0000313" key="1">
    <source>
        <dbReference type="EMBL" id="SVE14391.1"/>
    </source>
</evidence>
<name>A0A383B3D1_9ZZZZ</name>
<feature type="non-terminal residue" evidence="1">
    <location>
        <position position="98"/>
    </location>
</feature>
<sequence>MPDLVWMDVVHVEVRIRRHPFEQEGNKCCLIGLCQPRIDRGKGVGVRGTEIGRDQHTGDHERSQRVFRFHSIENRLQILTCRGQRDATQTVVAAELQY</sequence>
<proteinExistence type="predicted"/>
<protein>
    <submittedName>
        <fullName evidence="1">Uncharacterized protein</fullName>
    </submittedName>
</protein>
<organism evidence="1">
    <name type="scientific">marine metagenome</name>
    <dbReference type="NCBI Taxonomy" id="408172"/>
    <lineage>
        <taxon>unclassified sequences</taxon>
        <taxon>metagenomes</taxon>
        <taxon>ecological metagenomes</taxon>
    </lineage>
</organism>
<reference evidence="1" key="1">
    <citation type="submission" date="2018-05" db="EMBL/GenBank/DDBJ databases">
        <authorList>
            <person name="Lanie J.A."/>
            <person name="Ng W.-L."/>
            <person name="Kazmierczak K.M."/>
            <person name="Andrzejewski T.M."/>
            <person name="Davidsen T.M."/>
            <person name="Wayne K.J."/>
            <person name="Tettelin H."/>
            <person name="Glass J.I."/>
            <person name="Rusch D."/>
            <person name="Podicherti R."/>
            <person name="Tsui H.-C.T."/>
            <person name="Winkler M.E."/>
        </authorList>
    </citation>
    <scope>NUCLEOTIDE SEQUENCE</scope>
</reference>